<dbReference type="HAMAP" id="MF_00454">
    <property type="entry name" value="FluC"/>
    <property type="match status" value="1"/>
</dbReference>
<dbReference type="PANTHER" id="PTHR28259">
    <property type="entry name" value="FLUORIDE EXPORT PROTEIN 1-RELATED"/>
    <property type="match status" value="1"/>
</dbReference>
<comment type="similarity">
    <text evidence="7 10">Belongs to the fluoride channel Fluc/FEX (TC 1.A.43) family.</text>
</comment>
<evidence type="ECO:0000313" key="12">
    <source>
        <dbReference type="Proteomes" id="UP000187404"/>
    </source>
</evidence>
<dbReference type="RefSeq" id="WP_075712772.1">
    <property type="nucleotide sequence ID" value="NZ_MJIE01000001.1"/>
</dbReference>
<dbReference type="NCBIfam" id="TIGR00494">
    <property type="entry name" value="crcB"/>
    <property type="match status" value="1"/>
</dbReference>
<feature type="transmembrane region" description="Helical" evidence="10">
    <location>
        <begin position="66"/>
        <end position="84"/>
    </location>
</feature>
<evidence type="ECO:0000256" key="1">
    <source>
        <dbReference type="ARBA" id="ARBA00004651"/>
    </source>
</evidence>
<dbReference type="Pfam" id="PF02537">
    <property type="entry name" value="CRCB"/>
    <property type="match status" value="1"/>
</dbReference>
<proteinExistence type="inferred from homology"/>
<organism evidence="11 12">
    <name type="scientific">Hornefia porci</name>
    <dbReference type="NCBI Taxonomy" id="2652292"/>
    <lineage>
        <taxon>Bacteria</taxon>
        <taxon>Bacillati</taxon>
        <taxon>Bacillota</taxon>
        <taxon>Clostridia</taxon>
        <taxon>Peptostreptococcales</taxon>
        <taxon>Anaerovoracaceae</taxon>
        <taxon>Hornefia</taxon>
    </lineage>
</organism>
<dbReference type="EMBL" id="MJIE01000001">
    <property type="protein sequence ID" value="OLR55781.1"/>
    <property type="molecule type" value="Genomic_DNA"/>
</dbReference>
<gene>
    <name evidence="10" type="primary">fluC</name>
    <name evidence="10" type="synonym">crcB</name>
    <name evidence="11" type="ORF">BHK98_06725</name>
</gene>
<evidence type="ECO:0000256" key="3">
    <source>
        <dbReference type="ARBA" id="ARBA00022692"/>
    </source>
</evidence>
<name>A0A1Q9JI17_9FIRM</name>
<dbReference type="AlphaFoldDB" id="A0A1Q9JI17"/>
<dbReference type="GO" id="GO:0062054">
    <property type="term" value="F:fluoride channel activity"/>
    <property type="evidence" value="ECO:0007669"/>
    <property type="project" value="UniProtKB-UniRule"/>
</dbReference>
<dbReference type="GO" id="GO:0046872">
    <property type="term" value="F:metal ion binding"/>
    <property type="evidence" value="ECO:0007669"/>
    <property type="project" value="UniProtKB-KW"/>
</dbReference>
<evidence type="ECO:0000256" key="7">
    <source>
        <dbReference type="ARBA" id="ARBA00035120"/>
    </source>
</evidence>
<sequence>MYNCLLVGCGGFVGSVLRYLVSLIPVREHTAFPVNTLVINVAGAFLIGFLAAMVAEHENFSPQMELLLKAGLCGGFTTFSTFALETSELVANGRTAMAIVYVAASMILGVLAVALPQVVFSR</sequence>
<comment type="function">
    <text evidence="9 10">Fluoride-specific ion channel. Important for reducing fluoride concentration in the cell, thus reducing its toxicity.</text>
</comment>
<dbReference type="OrthoDB" id="9815830at2"/>
<evidence type="ECO:0000313" key="11">
    <source>
        <dbReference type="EMBL" id="OLR55781.1"/>
    </source>
</evidence>
<comment type="subcellular location">
    <subcellularLocation>
        <location evidence="1 10">Cell membrane</location>
        <topology evidence="1 10">Multi-pass membrane protein</topology>
    </subcellularLocation>
</comment>
<keyword evidence="10" id="KW-0813">Transport</keyword>
<feature type="transmembrane region" description="Helical" evidence="10">
    <location>
        <begin position="96"/>
        <end position="120"/>
    </location>
</feature>
<feature type="binding site" evidence="10">
    <location>
        <position position="74"/>
    </location>
    <ligand>
        <name>Na(+)</name>
        <dbReference type="ChEBI" id="CHEBI:29101"/>
        <note>structural</note>
    </ligand>
</feature>
<feature type="transmembrane region" description="Helical" evidence="10">
    <location>
        <begin position="34"/>
        <end position="54"/>
    </location>
</feature>
<keyword evidence="3 10" id="KW-0812">Transmembrane</keyword>
<evidence type="ECO:0000256" key="6">
    <source>
        <dbReference type="ARBA" id="ARBA00023303"/>
    </source>
</evidence>
<feature type="binding site" evidence="10">
    <location>
        <position position="77"/>
    </location>
    <ligand>
        <name>Na(+)</name>
        <dbReference type="ChEBI" id="CHEBI:29101"/>
        <note>structural</note>
    </ligand>
</feature>
<comment type="catalytic activity">
    <reaction evidence="8">
        <text>fluoride(in) = fluoride(out)</text>
        <dbReference type="Rhea" id="RHEA:76159"/>
        <dbReference type="ChEBI" id="CHEBI:17051"/>
    </reaction>
    <physiologicalReaction direction="left-to-right" evidence="8">
        <dbReference type="Rhea" id="RHEA:76160"/>
    </physiologicalReaction>
</comment>
<evidence type="ECO:0000256" key="5">
    <source>
        <dbReference type="ARBA" id="ARBA00023136"/>
    </source>
</evidence>
<evidence type="ECO:0000256" key="4">
    <source>
        <dbReference type="ARBA" id="ARBA00022989"/>
    </source>
</evidence>
<keyword evidence="2 10" id="KW-1003">Cell membrane</keyword>
<keyword evidence="4 10" id="KW-1133">Transmembrane helix</keyword>
<accession>A0A1Q9JI17</accession>
<keyword evidence="10" id="KW-0406">Ion transport</keyword>
<comment type="activity regulation">
    <text evidence="10">Na(+) is not transported, but it plays an essential structural role and its presence is essential for fluoride channel function.</text>
</comment>
<dbReference type="InterPro" id="IPR003691">
    <property type="entry name" value="FluC"/>
</dbReference>
<dbReference type="PANTHER" id="PTHR28259:SF1">
    <property type="entry name" value="FLUORIDE EXPORT PROTEIN 1-RELATED"/>
    <property type="match status" value="1"/>
</dbReference>
<evidence type="ECO:0000256" key="9">
    <source>
        <dbReference type="ARBA" id="ARBA00049940"/>
    </source>
</evidence>
<dbReference type="STRING" id="1261640.BHK98_06725"/>
<dbReference type="Proteomes" id="UP000187404">
    <property type="component" value="Unassembled WGS sequence"/>
</dbReference>
<reference evidence="11 12" key="1">
    <citation type="journal article" date="2016" name="Appl. Environ. Microbiol.">
        <title>Function and Phylogeny of Bacterial Butyryl Coenzyme A:Acetate Transferases and Their Diversity in the Proximal Colon of Swine.</title>
        <authorList>
            <person name="Trachsel J."/>
            <person name="Bayles D.O."/>
            <person name="Looft T."/>
            <person name="Levine U.Y."/>
            <person name="Allen H.K."/>
        </authorList>
    </citation>
    <scope>NUCLEOTIDE SEQUENCE [LARGE SCALE GENOMIC DNA]</scope>
    <source>
        <strain evidence="11 12">68-3-10</strain>
    </source>
</reference>
<keyword evidence="10" id="KW-0915">Sodium</keyword>
<comment type="caution">
    <text evidence="11">The sequence shown here is derived from an EMBL/GenBank/DDBJ whole genome shotgun (WGS) entry which is preliminary data.</text>
</comment>
<evidence type="ECO:0000256" key="8">
    <source>
        <dbReference type="ARBA" id="ARBA00035585"/>
    </source>
</evidence>
<dbReference type="GO" id="GO:0005886">
    <property type="term" value="C:plasma membrane"/>
    <property type="evidence" value="ECO:0007669"/>
    <property type="project" value="UniProtKB-SubCell"/>
</dbReference>
<keyword evidence="10" id="KW-0479">Metal-binding</keyword>
<evidence type="ECO:0000256" key="10">
    <source>
        <dbReference type="HAMAP-Rule" id="MF_00454"/>
    </source>
</evidence>
<evidence type="ECO:0000256" key="2">
    <source>
        <dbReference type="ARBA" id="ARBA00022475"/>
    </source>
</evidence>
<keyword evidence="12" id="KW-1185">Reference proteome</keyword>
<protein>
    <recommendedName>
        <fullName evidence="10">Fluoride-specific ion channel FluC</fullName>
    </recommendedName>
</protein>
<dbReference type="GO" id="GO:0140114">
    <property type="term" value="P:cellular detoxification of fluoride"/>
    <property type="evidence" value="ECO:0007669"/>
    <property type="project" value="UniProtKB-UniRule"/>
</dbReference>
<keyword evidence="6 10" id="KW-0407">Ion channel</keyword>
<keyword evidence="5 10" id="KW-0472">Membrane</keyword>